<dbReference type="GO" id="GO:0008932">
    <property type="term" value="F:lytic endotransglycosylase activity"/>
    <property type="evidence" value="ECO:0007669"/>
    <property type="project" value="UniProtKB-UniRule"/>
</dbReference>
<dbReference type="SUPFAM" id="SSF50685">
    <property type="entry name" value="Barwin-like endoglucanases"/>
    <property type="match status" value="1"/>
</dbReference>
<keyword evidence="2 3" id="KW-0961">Cell wall biogenesis/degradation</keyword>
<dbReference type="EMBL" id="QGGO01000003">
    <property type="protein sequence ID" value="PWK28601.1"/>
    <property type="molecule type" value="Genomic_DNA"/>
</dbReference>
<organism evidence="7 8">
    <name type="scientific">Arcicella aurantiaca</name>
    <dbReference type="NCBI Taxonomy" id="591202"/>
    <lineage>
        <taxon>Bacteria</taxon>
        <taxon>Pseudomonadati</taxon>
        <taxon>Bacteroidota</taxon>
        <taxon>Cytophagia</taxon>
        <taxon>Cytophagales</taxon>
        <taxon>Flectobacillaceae</taxon>
        <taxon>Arcicella</taxon>
    </lineage>
</organism>
<keyword evidence="5" id="KW-0812">Transmembrane</keyword>
<comment type="function">
    <text evidence="3">Lytic transglycosylase with a strong preference for naked glycan strands that lack stem peptides.</text>
</comment>
<dbReference type="InterPro" id="IPR036908">
    <property type="entry name" value="RlpA-like_sf"/>
</dbReference>
<dbReference type="EC" id="4.2.2.-" evidence="3"/>
<dbReference type="AlphaFoldDB" id="A0A316EEH9"/>
<keyword evidence="5" id="KW-1133">Transmembrane helix</keyword>
<comment type="caution">
    <text evidence="7">The sequence shown here is derived from an EMBL/GenBank/DDBJ whole genome shotgun (WGS) entry which is preliminary data.</text>
</comment>
<evidence type="ECO:0000256" key="1">
    <source>
        <dbReference type="ARBA" id="ARBA00023239"/>
    </source>
</evidence>
<protein>
    <recommendedName>
        <fullName evidence="3">Probable endolytic peptidoglycan transglycosylase RlpA</fullName>
        <ecNumber evidence="3">4.2.2.-</ecNumber>
    </recommendedName>
</protein>
<proteinExistence type="inferred from homology"/>
<dbReference type="GO" id="GO:0071555">
    <property type="term" value="P:cell wall organization"/>
    <property type="evidence" value="ECO:0007669"/>
    <property type="project" value="UniProtKB-KW"/>
</dbReference>
<reference evidence="7 8" key="1">
    <citation type="submission" date="2018-05" db="EMBL/GenBank/DDBJ databases">
        <title>Genomic Encyclopedia of Archaeal and Bacterial Type Strains, Phase II (KMG-II): from individual species to whole genera.</title>
        <authorList>
            <person name="Goeker M."/>
        </authorList>
    </citation>
    <scope>NUCLEOTIDE SEQUENCE [LARGE SCALE GENOMIC DNA]</scope>
    <source>
        <strain evidence="7 8">DSM 22214</strain>
    </source>
</reference>
<name>A0A316EEH9_9BACT</name>
<dbReference type="Gene3D" id="2.40.40.10">
    <property type="entry name" value="RlpA-like domain"/>
    <property type="match status" value="1"/>
</dbReference>
<dbReference type="GO" id="GO:0000270">
    <property type="term" value="P:peptidoglycan metabolic process"/>
    <property type="evidence" value="ECO:0007669"/>
    <property type="project" value="UniProtKB-UniRule"/>
</dbReference>
<dbReference type="PANTHER" id="PTHR34183:SF1">
    <property type="entry name" value="ENDOLYTIC PEPTIDOGLYCAN TRANSGLYCOSYLASE RLPA"/>
    <property type="match status" value="1"/>
</dbReference>
<evidence type="ECO:0000256" key="5">
    <source>
        <dbReference type="SAM" id="Phobius"/>
    </source>
</evidence>
<accession>A0A316EEH9</accession>
<dbReference type="PANTHER" id="PTHR34183">
    <property type="entry name" value="ENDOLYTIC PEPTIDOGLYCAN TRANSGLYCOSYLASE RLPA"/>
    <property type="match status" value="1"/>
</dbReference>
<evidence type="ECO:0000259" key="6">
    <source>
        <dbReference type="Pfam" id="PF03330"/>
    </source>
</evidence>
<dbReference type="InterPro" id="IPR012997">
    <property type="entry name" value="RplA"/>
</dbReference>
<dbReference type="InterPro" id="IPR009009">
    <property type="entry name" value="RlpA-like_DPBB"/>
</dbReference>
<feature type="transmembrane region" description="Helical" evidence="5">
    <location>
        <begin position="12"/>
        <end position="32"/>
    </location>
</feature>
<dbReference type="HAMAP" id="MF_02071">
    <property type="entry name" value="RlpA"/>
    <property type="match status" value="1"/>
</dbReference>
<keyword evidence="1 3" id="KW-0456">Lyase</keyword>
<keyword evidence="5" id="KW-0472">Membrane</keyword>
<gene>
    <name evidence="3" type="primary">rlpA</name>
    <name evidence="7" type="ORF">LV89_00805</name>
</gene>
<keyword evidence="7" id="KW-0449">Lipoprotein</keyword>
<dbReference type="Pfam" id="PF03330">
    <property type="entry name" value="DPBB_1"/>
    <property type="match status" value="1"/>
</dbReference>
<dbReference type="CDD" id="cd22268">
    <property type="entry name" value="DPBB_RlpA-like"/>
    <property type="match status" value="1"/>
</dbReference>
<evidence type="ECO:0000313" key="7">
    <source>
        <dbReference type="EMBL" id="PWK28601.1"/>
    </source>
</evidence>
<dbReference type="InterPro" id="IPR034718">
    <property type="entry name" value="RlpA"/>
</dbReference>
<dbReference type="Proteomes" id="UP000245489">
    <property type="component" value="Unassembled WGS sequence"/>
</dbReference>
<sequence>MNNSGLLVANESSYLSIMIFKSVFTFVFLAVIKLINPSNEDKVILGKASYYARKFEGKRTSSGQRYRASDYTAAHRSYPFGTLLEVTNRGNGAKTVVRVNDRGPHSRSRLLDVSYSAAKDLGLVSSGTASVSIKVVALGSGILTDTEELTDDFVVDNSENKPQSLPSFPTFSNTKHQYMVIVKNPDGTVKVEYSETRPNP</sequence>
<evidence type="ECO:0000256" key="4">
    <source>
        <dbReference type="RuleBase" id="RU003495"/>
    </source>
</evidence>
<evidence type="ECO:0000256" key="3">
    <source>
        <dbReference type="HAMAP-Rule" id="MF_02071"/>
    </source>
</evidence>
<dbReference type="NCBIfam" id="TIGR00413">
    <property type="entry name" value="rlpA"/>
    <property type="match status" value="1"/>
</dbReference>
<keyword evidence="8" id="KW-1185">Reference proteome</keyword>
<evidence type="ECO:0000313" key="8">
    <source>
        <dbReference type="Proteomes" id="UP000245489"/>
    </source>
</evidence>
<feature type="domain" description="RlpA-like protein double-psi beta-barrel" evidence="6">
    <location>
        <begin position="46"/>
        <end position="132"/>
    </location>
</feature>
<evidence type="ECO:0000256" key="2">
    <source>
        <dbReference type="ARBA" id="ARBA00023316"/>
    </source>
</evidence>
<comment type="similarity">
    <text evidence="3 4">Belongs to the RlpA family.</text>
</comment>